<name>A0A8X7PPB1_BRACI</name>
<dbReference type="PANTHER" id="PTHR48449:SF2">
    <property type="entry name" value="UBIQUITIN-LIKE PROTEASE FAMILY PROFILE DOMAIN-CONTAINING PROTEIN"/>
    <property type="match status" value="1"/>
</dbReference>
<comment type="caution">
    <text evidence="6">The sequence shown here is derived from an EMBL/GenBank/DDBJ whole genome shotgun (WGS) entry which is preliminary data.</text>
</comment>
<feature type="compositionally biased region" description="Polar residues" evidence="3">
    <location>
        <begin position="524"/>
        <end position="535"/>
    </location>
</feature>
<dbReference type="GO" id="GO:0006508">
    <property type="term" value="P:proteolysis"/>
    <property type="evidence" value="ECO:0007669"/>
    <property type="project" value="UniProtKB-KW"/>
</dbReference>
<evidence type="ECO:0000256" key="1">
    <source>
        <dbReference type="ARBA" id="ARBA00022670"/>
    </source>
</evidence>
<feature type="region of interest" description="Disordered" evidence="3">
    <location>
        <begin position="609"/>
        <end position="628"/>
    </location>
</feature>
<sequence length="901" mass="101414">MDDYRLVDDPETDDADPLLPLPDMMFAAGEEPVRVRVLTYQSSRAINHILDLLEEDEIRRLRMSPFGKIVDIAEKPAFSGRFARYMLSRQLKVEKKYEAWFRFAGKPIRFSLREFAIVTGFNCGEYPKKTKMKSKSKIKEKPYWPELFGKRDDIRVSTALKMLRRKTVTDKEIRFKVACLAIVSSVLLSTNLKMKMIKEHAEAMVDLDQFFSYPWGRLAFEMLMVSIKQRDEVGFSNDTIALKGFALALQLVMVESVPSLNEVVVDTCSSSDSDSSDDGDDFVQKKNKKKTLNPGHARKEDKKTDVLVRTLIPEDPDRPIVGSSLVWEDEVFEVKVDNLLKLLTQGYTFTVKMFKGGATKLDVERMRDIAKALGKKKRKKSPVTHKETEEENRIAGIVMSIMKNEVQRVDAGVGKAISLADKTSKKVDSIETSIMLSVQNQLKTFKEELIRSVMEVQNNAYVTRQPTVPNVNTDNNGEEEGDNGQTNRDRRSASLSDGSHTRIDNTTSIINNKAPTLEDAFLSANSHTQESSKVSSRIDHNENNGSQEIIRDLSEEAHHNVLSGSDNSQTNFIGPTSAGPSSWVPVTAEPNTTPAISRHEKMIATVAENGEEDSEYDPSQPQLCPKSKRSKLVTSDLLKEMQNGIDVISQARETEPPFTAYSDADLVMSKYTKLLGKISNSFVINVSGLAVTSKDIAGIVELSRPLPARIIDILVRFVSTTYNRETRTTCGRNPKFLDTRYNVLLFKHYPKFVSLSISCSGNSNLPPYTHYYFPFDLGNKQWVVVCFDCCTWKLTVLDCDIQLCSDSDLAKKLQPFTEMIPSHLKRTGQLSATASCPEVVIDRPKMVHQNSNRSHSGLTTILLMQTHAMFGIDICRCITPARLKEEAQKTGVMLYELHEKL</sequence>
<feature type="region of interest" description="Disordered" evidence="3">
    <location>
        <begin position="268"/>
        <end position="300"/>
    </location>
</feature>
<dbReference type="Proteomes" id="UP000886595">
    <property type="component" value="Unassembled WGS sequence"/>
</dbReference>
<evidence type="ECO:0000259" key="5">
    <source>
        <dbReference type="Pfam" id="PF09331"/>
    </source>
</evidence>
<organism evidence="6 7">
    <name type="scientific">Brassica carinata</name>
    <name type="common">Ethiopian mustard</name>
    <name type="synonym">Abyssinian cabbage</name>
    <dbReference type="NCBI Taxonomy" id="52824"/>
    <lineage>
        <taxon>Eukaryota</taxon>
        <taxon>Viridiplantae</taxon>
        <taxon>Streptophyta</taxon>
        <taxon>Embryophyta</taxon>
        <taxon>Tracheophyta</taxon>
        <taxon>Spermatophyta</taxon>
        <taxon>Magnoliopsida</taxon>
        <taxon>eudicotyledons</taxon>
        <taxon>Gunneridae</taxon>
        <taxon>Pentapetalae</taxon>
        <taxon>rosids</taxon>
        <taxon>malvids</taxon>
        <taxon>Brassicales</taxon>
        <taxon>Brassicaceae</taxon>
        <taxon>Brassiceae</taxon>
        <taxon>Brassica</taxon>
    </lineage>
</organism>
<keyword evidence="2" id="KW-0378">Hydrolase</keyword>
<dbReference type="GO" id="GO:0008234">
    <property type="term" value="F:cysteine-type peptidase activity"/>
    <property type="evidence" value="ECO:0007669"/>
    <property type="project" value="InterPro"/>
</dbReference>
<dbReference type="AlphaFoldDB" id="A0A8X7PPB1"/>
<keyword evidence="7" id="KW-1185">Reference proteome</keyword>
<evidence type="ECO:0000259" key="4">
    <source>
        <dbReference type="Pfam" id="PF02902"/>
    </source>
</evidence>
<feature type="region of interest" description="Disordered" evidence="3">
    <location>
        <begin position="524"/>
        <end position="544"/>
    </location>
</feature>
<dbReference type="InterPro" id="IPR003653">
    <property type="entry name" value="Peptidase_C48_C"/>
</dbReference>
<evidence type="ECO:0000313" key="7">
    <source>
        <dbReference type="Proteomes" id="UP000886595"/>
    </source>
</evidence>
<dbReference type="Pfam" id="PF02902">
    <property type="entry name" value="Peptidase_C48"/>
    <property type="match status" value="1"/>
</dbReference>
<keyword evidence="1" id="KW-0645">Protease</keyword>
<feature type="domain" description="Ubiquitin-like protease family profile" evidence="4">
    <location>
        <begin position="768"/>
        <end position="869"/>
    </location>
</feature>
<protein>
    <recommendedName>
        <fullName evidence="8">DUF1985 domain-containing protein</fullName>
    </recommendedName>
</protein>
<accession>A0A8X7PPB1</accession>
<feature type="compositionally biased region" description="Polar residues" evidence="3">
    <location>
        <begin position="493"/>
        <end position="511"/>
    </location>
</feature>
<dbReference type="Pfam" id="PF09331">
    <property type="entry name" value="DUF1985"/>
    <property type="match status" value="1"/>
</dbReference>
<evidence type="ECO:0000256" key="2">
    <source>
        <dbReference type="ARBA" id="ARBA00022801"/>
    </source>
</evidence>
<evidence type="ECO:0000256" key="3">
    <source>
        <dbReference type="SAM" id="MobiDB-lite"/>
    </source>
</evidence>
<dbReference type="PANTHER" id="PTHR48449">
    <property type="entry name" value="DUF1985 DOMAIN-CONTAINING PROTEIN"/>
    <property type="match status" value="1"/>
</dbReference>
<dbReference type="InterPro" id="IPR015410">
    <property type="entry name" value="DUF1985"/>
</dbReference>
<feature type="domain" description="DUF1985" evidence="5">
    <location>
        <begin position="87"/>
        <end position="225"/>
    </location>
</feature>
<gene>
    <name evidence="6" type="ORF">Bca52824_084449</name>
</gene>
<feature type="compositionally biased region" description="Polar residues" evidence="3">
    <location>
        <begin position="464"/>
        <end position="473"/>
    </location>
</feature>
<evidence type="ECO:0000313" key="6">
    <source>
        <dbReference type="EMBL" id="KAG2254313.1"/>
    </source>
</evidence>
<reference evidence="6 7" key="1">
    <citation type="submission" date="2020-02" db="EMBL/GenBank/DDBJ databases">
        <authorList>
            <person name="Ma Q."/>
            <person name="Huang Y."/>
            <person name="Song X."/>
            <person name="Pei D."/>
        </authorList>
    </citation>
    <scope>NUCLEOTIDE SEQUENCE [LARGE SCALE GENOMIC DNA]</scope>
    <source>
        <strain evidence="6">Sxm20200214</strain>
        <tissue evidence="6">Leaf</tissue>
    </source>
</reference>
<proteinExistence type="predicted"/>
<feature type="region of interest" description="Disordered" evidence="3">
    <location>
        <begin position="464"/>
        <end position="511"/>
    </location>
</feature>
<dbReference type="OrthoDB" id="1110320at2759"/>
<evidence type="ECO:0008006" key="8">
    <source>
        <dbReference type="Google" id="ProtNLM"/>
    </source>
</evidence>
<dbReference type="EMBL" id="JAAMPC010000016">
    <property type="protein sequence ID" value="KAG2254313.1"/>
    <property type="molecule type" value="Genomic_DNA"/>
</dbReference>